<comment type="caution">
    <text evidence="1">The sequence shown here is derived from an EMBL/GenBank/DDBJ whole genome shotgun (WGS) entry which is preliminary data.</text>
</comment>
<dbReference type="Proteomes" id="UP000037594">
    <property type="component" value="Unassembled WGS sequence"/>
</dbReference>
<name>A0A0J8U9C7_9MYCO</name>
<sequence length="82" mass="9087">MPEKRLAAEDSAARVERFAAEMNKLTRGGTLNVYGERMDEEGACHCGAPGERWTSKPGFWCSECVFAVHDTCWCSNPSCDEP</sequence>
<dbReference type="EMBL" id="LFOD01000012">
    <property type="protein sequence ID" value="KMV17612.1"/>
    <property type="molecule type" value="Genomic_DNA"/>
</dbReference>
<reference evidence="1 2" key="1">
    <citation type="submission" date="2015-06" db="EMBL/GenBank/DDBJ databases">
        <title>Genome sequence of Mycobacterium conceptionense strain MLE.</title>
        <authorList>
            <person name="Greninger A.L."/>
            <person name="Cunningham G."/>
            <person name="Chiu C.Y."/>
            <person name="Miller S."/>
        </authorList>
    </citation>
    <scope>NUCLEOTIDE SEQUENCE [LARGE SCALE GENOMIC DNA]</scope>
    <source>
        <strain evidence="1 2">MLE</strain>
    </source>
</reference>
<evidence type="ECO:0000313" key="1">
    <source>
        <dbReference type="EMBL" id="KMV17612.1"/>
    </source>
</evidence>
<organism evidence="1 2">
    <name type="scientific">Mycolicibacterium conceptionense</name>
    <dbReference type="NCBI Taxonomy" id="451644"/>
    <lineage>
        <taxon>Bacteria</taxon>
        <taxon>Bacillati</taxon>
        <taxon>Actinomycetota</taxon>
        <taxon>Actinomycetes</taxon>
        <taxon>Mycobacteriales</taxon>
        <taxon>Mycobacteriaceae</taxon>
        <taxon>Mycolicibacterium</taxon>
    </lineage>
</organism>
<dbReference type="AlphaFoldDB" id="A0A0J8U9C7"/>
<proteinExistence type="predicted"/>
<gene>
    <name evidence="1" type="ORF">ACT17_15120</name>
</gene>
<dbReference type="RefSeq" id="WP_048895962.1">
    <property type="nucleotide sequence ID" value="NZ_LFOD01000012.1"/>
</dbReference>
<accession>A0A0J8U9C7</accession>
<evidence type="ECO:0000313" key="2">
    <source>
        <dbReference type="Proteomes" id="UP000037594"/>
    </source>
</evidence>
<dbReference type="PATRIC" id="fig|451644.5.peg.3134"/>
<protein>
    <submittedName>
        <fullName evidence="1">Uncharacterized protein</fullName>
    </submittedName>
</protein>